<reference evidence="1" key="1">
    <citation type="journal article" date="2017" name="Science">
        <title>Giant viruses with an expanded complement of translation system components.</title>
        <authorList>
            <person name="Schulz F."/>
            <person name="Yutin N."/>
            <person name="Ivanova N.N."/>
            <person name="Ortega D.R."/>
            <person name="Lee T.K."/>
            <person name="Vierheilig J."/>
            <person name="Daims H."/>
            <person name="Horn M."/>
            <person name="Wagner M."/>
            <person name="Jensen G.J."/>
            <person name="Kyrpides N.C."/>
            <person name="Koonin E.V."/>
            <person name="Woyke T."/>
        </authorList>
    </citation>
    <scope>NUCLEOTIDE SEQUENCE</scope>
    <source>
        <strain evidence="1">ILV1</strain>
    </source>
</reference>
<dbReference type="InterPro" id="IPR048444">
    <property type="entry name" value="DNMK"/>
</dbReference>
<sequence length="183" mass="21378">MLIGVLGHKFSGKDTTANYLIKKYNFKRIAFADPLKEACRILFNFDDDQLYGDKKEIIDQRWGIMPRTAFQYLGTDIFRNKINEIIPNIESSFWVKLCMDNYEKNKKLDYNVVISDVRFQNEINAIREKNGIIIKIIRPNLQVNDNHASENISELNGDYEIYNDGSLEDLYGKIDKILENIIT</sequence>
<name>A0A1V0SD59_9VIRU</name>
<dbReference type="EMBL" id="KY684086">
    <property type="protein sequence ID" value="ARF09646.1"/>
    <property type="molecule type" value="Genomic_DNA"/>
</dbReference>
<protein>
    <submittedName>
        <fullName evidence="1">Deoxynucleoside monophosphate kinase</fullName>
    </submittedName>
</protein>
<evidence type="ECO:0000313" key="1">
    <source>
        <dbReference type="EMBL" id="ARF09646.1"/>
    </source>
</evidence>
<accession>A0A1V0SD59</accession>
<dbReference type="Gene3D" id="3.40.50.300">
    <property type="entry name" value="P-loop containing nucleotide triphosphate hydrolases"/>
    <property type="match status" value="1"/>
</dbReference>
<dbReference type="GO" id="GO:0016301">
    <property type="term" value="F:kinase activity"/>
    <property type="evidence" value="ECO:0007669"/>
    <property type="project" value="UniProtKB-KW"/>
</dbReference>
<gene>
    <name evidence="1" type="ORF">Indivirus_2_25</name>
</gene>
<proteinExistence type="predicted"/>
<keyword evidence="1" id="KW-0418">Kinase</keyword>
<dbReference type="InterPro" id="IPR027417">
    <property type="entry name" value="P-loop_NTPase"/>
</dbReference>
<keyword evidence="1" id="KW-0808">Transferase</keyword>
<dbReference type="SUPFAM" id="SSF52540">
    <property type="entry name" value="P-loop containing nucleoside triphosphate hydrolases"/>
    <property type="match status" value="1"/>
</dbReference>
<dbReference type="Pfam" id="PF21448">
    <property type="entry name" value="DNMK"/>
    <property type="match status" value="2"/>
</dbReference>
<organism evidence="1">
    <name type="scientific">Indivirus ILV1</name>
    <dbReference type="NCBI Taxonomy" id="1977633"/>
    <lineage>
        <taxon>Viruses</taxon>
        <taxon>Varidnaviria</taxon>
        <taxon>Bamfordvirae</taxon>
        <taxon>Nucleocytoviricota</taxon>
        <taxon>Megaviricetes</taxon>
        <taxon>Imitervirales</taxon>
        <taxon>Mimiviridae</taxon>
        <taxon>Klosneuvirinae</taxon>
        <taxon>Indivirus</taxon>
    </lineage>
</organism>